<comment type="caution">
    <text evidence="2">The sequence shown here is derived from an EMBL/GenBank/DDBJ whole genome shotgun (WGS) entry which is preliminary data.</text>
</comment>
<sequence length="173" mass="19085">MKIMPSIVSFTALCAVLACGLPPAGAASTRVAFVSPERYADVDRFSDESSRAMRAIESTIASLADRYLPPNAMLRVEVLDLDLAGRLVPSVRAGRDIRVERGLSSPAVMRLHYVLEQDGRVVADREETIHGLSTTVRPDARRTDQSFPDERLMLDQWFRRTFAEGRNNGAGGH</sequence>
<evidence type="ECO:0000256" key="1">
    <source>
        <dbReference type="SAM" id="SignalP"/>
    </source>
</evidence>
<name>A0A6B3SGF0_9BURK</name>
<organism evidence="2 3">
    <name type="scientific">Noviherbaspirillum galbum</name>
    <dbReference type="NCBI Taxonomy" id="2709383"/>
    <lineage>
        <taxon>Bacteria</taxon>
        <taxon>Pseudomonadati</taxon>
        <taxon>Pseudomonadota</taxon>
        <taxon>Betaproteobacteria</taxon>
        <taxon>Burkholderiales</taxon>
        <taxon>Oxalobacteraceae</taxon>
        <taxon>Noviherbaspirillum</taxon>
    </lineage>
</organism>
<keyword evidence="1" id="KW-0732">Signal</keyword>
<dbReference type="Proteomes" id="UP000482155">
    <property type="component" value="Unassembled WGS sequence"/>
</dbReference>
<dbReference type="InterPro" id="IPR021557">
    <property type="entry name" value="DUF3016"/>
</dbReference>
<gene>
    <name evidence="2" type="ORF">G3574_02600</name>
</gene>
<accession>A0A6B3SGF0</accession>
<dbReference type="AlphaFoldDB" id="A0A6B3SGF0"/>
<dbReference type="Pfam" id="PF11454">
    <property type="entry name" value="DUF3016"/>
    <property type="match status" value="1"/>
</dbReference>
<dbReference type="RefSeq" id="WP_163960459.1">
    <property type="nucleotide sequence ID" value="NZ_JAAIVB010000010.1"/>
</dbReference>
<dbReference type="PROSITE" id="PS51257">
    <property type="entry name" value="PROKAR_LIPOPROTEIN"/>
    <property type="match status" value="1"/>
</dbReference>
<reference evidence="2 3" key="1">
    <citation type="submission" date="2020-02" db="EMBL/GenBank/DDBJ databases">
        <authorList>
            <person name="Kim M.K."/>
        </authorList>
    </citation>
    <scope>NUCLEOTIDE SEQUENCE [LARGE SCALE GENOMIC DNA]</scope>
    <source>
        <strain evidence="2 3">17J57-3</strain>
    </source>
</reference>
<feature type="signal peptide" evidence="1">
    <location>
        <begin position="1"/>
        <end position="26"/>
    </location>
</feature>
<feature type="chain" id="PRO_5025527212" evidence="1">
    <location>
        <begin position="27"/>
        <end position="173"/>
    </location>
</feature>
<keyword evidence="3" id="KW-1185">Reference proteome</keyword>
<protein>
    <submittedName>
        <fullName evidence="2">DUF3016 domain-containing protein</fullName>
    </submittedName>
</protein>
<proteinExistence type="predicted"/>
<evidence type="ECO:0000313" key="2">
    <source>
        <dbReference type="EMBL" id="NEX59957.1"/>
    </source>
</evidence>
<evidence type="ECO:0000313" key="3">
    <source>
        <dbReference type="Proteomes" id="UP000482155"/>
    </source>
</evidence>
<dbReference type="EMBL" id="JAAIVB010000010">
    <property type="protein sequence ID" value="NEX59957.1"/>
    <property type="molecule type" value="Genomic_DNA"/>
</dbReference>